<dbReference type="KEGG" id="goe:108865159"/>
<feature type="compositionally biased region" description="Basic and acidic residues" evidence="1">
    <location>
        <begin position="50"/>
        <end position="61"/>
    </location>
</feature>
<evidence type="ECO:0000313" key="2">
    <source>
        <dbReference type="Proteomes" id="UP000694867"/>
    </source>
</evidence>
<feature type="compositionally biased region" description="Polar residues" evidence="1">
    <location>
        <begin position="115"/>
        <end position="128"/>
    </location>
</feature>
<feature type="compositionally biased region" description="Low complexity" evidence="1">
    <location>
        <begin position="1"/>
        <end position="23"/>
    </location>
</feature>
<name>A0AAJ7L8L0_9ACAR</name>
<reference evidence="3" key="1">
    <citation type="submission" date="2025-08" db="UniProtKB">
        <authorList>
            <consortium name="RefSeq"/>
        </authorList>
    </citation>
    <scope>IDENTIFICATION</scope>
</reference>
<protein>
    <submittedName>
        <fullName evidence="3">Uncharacterized protein LOC108865159</fullName>
    </submittedName>
</protein>
<evidence type="ECO:0000313" key="3">
    <source>
        <dbReference type="RefSeq" id="XP_018497415.1"/>
    </source>
</evidence>
<feature type="region of interest" description="Disordered" evidence="1">
    <location>
        <begin position="1"/>
        <end position="177"/>
    </location>
</feature>
<proteinExistence type="predicted"/>
<sequence>MGLNSLGSGVAGSAEGSSATASSPTPMRKKKNRKSAKDDKISMATQGPTRDQDTPKQHNSDRLQGLPGSGKNGGASKSKDSGRPQTRKKTKAPPNWRCEKRDDDDGCTATEDLNPHTSAQEYSLSEANASRDSDASTVELSMSHEAALGNRIPGLAPSPGIERGSPSTQPNSLYNSAHPLYLRPDYLDLLNEHARHCP</sequence>
<dbReference type="GeneID" id="108865159"/>
<evidence type="ECO:0000256" key="1">
    <source>
        <dbReference type="SAM" id="MobiDB-lite"/>
    </source>
</evidence>
<gene>
    <name evidence="3" type="primary">LOC108865159</name>
</gene>
<organism evidence="2 3">
    <name type="scientific">Galendromus occidentalis</name>
    <name type="common">western predatory mite</name>
    <dbReference type="NCBI Taxonomy" id="34638"/>
    <lineage>
        <taxon>Eukaryota</taxon>
        <taxon>Metazoa</taxon>
        <taxon>Ecdysozoa</taxon>
        <taxon>Arthropoda</taxon>
        <taxon>Chelicerata</taxon>
        <taxon>Arachnida</taxon>
        <taxon>Acari</taxon>
        <taxon>Parasitiformes</taxon>
        <taxon>Mesostigmata</taxon>
        <taxon>Gamasina</taxon>
        <taxon>Phytoseioidea</taxon>
        <taxon>Phytoseiidae</taxon>
        <taxon>Typhlodrominae</taxon>
        <taxon>Galendromus</taxon>
    </lineage>
</organism>
<dbReference type="AlphaFoldDB" id="A0AAJ7L8L0"/>
<keyword evidence="2" id="KW-1185">Reference proteome</keyword>
<dbReference type="Proteomes" id="UP000694867">
    <property type="component" value="Unplaced"/>
</dbReference>
<dbReference type="RefSeq" id="XP_018497415.1">
    <property type="nucleotide sequence ID" value="XM_018641899.1"/>
</dbReference>
<accession>A0AAJ7L8L0</accession>
<feature type="compositionally biased region" description="Polar residues" evidence="1">
    <location>
        <begin position="165"/>
        <end position="175"/>
    </location>
</feature>